<accession>A0A9Q2XL77</accession>
<protein>
    <recommendedName>
        <fullName evidence="3">Secretion system X translation initiation factor</fullName>
    </recommendedName>
</protein>
<dbReference type="RefSeq" id="WP_217977070.1">
    <property type="nucleotide sequence ID" value="NZ_JAHTBI010000071.1"/>
</dbReference>
<gene>
    <name evidence="1" type="ORF">KUO17_19050</name>
</gene>
<sequence>MNTQRMLGWSVFLGVAVVLAWAPGYFFAEPEPETESAALAARAVAPKVPAGNPQAVAAKARAASPVDLFASKSWKPAAVLASVTEQPAAVVDPVVIPVAPALPFQFVGRLDDRDDQQVFLQSGEKLYVVRRGDVIDDTYRIEQISATELSLVYLPLHLSQTLSVGSAP</sequence>
<comment type="caution">
    <text evidence="1">The sequence shown here is derived from an EMBL/GenBank/DDBJ whole genome shotgun (WGS) entry which is preliminary data.</text>
</comment>
<reference evidence="1" key="2">
    <citation type="journal article" date="2023" name="Plant Pathol.">
        <title>Dismantling and reorganizing Pseudomonas marginalis sensu#lato.</title>
        <authorList>
            <person name="Sawada H."/>
            <person name="Fujikawa T."/>
            <person name="Satou M."/>
        </authorList>
    </citation>
    <scope>NUCLEOTIDE SEQUENCE</scope>
    <source>
        <strain evidence="1">MAFF 301350</strain>
    </source>
</reference>
<organism evidence="1 2">
    <name type="scientific">Pseudomonas aegrilactucae</name>
    <dbReference type="NCBI Taxonomy" id="2854028"/>
    <lineage>
        <taxon>Bacteria</taxon>
        <taxon>Pseudomonadati</taxon>
        <taxon>Pseudomonadota</taxon>
        <taxon>Gammaproteobacteria</taxon>
        <taxon>Pseudomonadales</taxon>
        <taxon>Pseudomonadaceae</taxon>
        <taxon>Pseudomonas</taxon>
    </lineage>
</organism>
<dbReference type="AlphaFoldDB" id="A0A9Q2XL77"/>
<evidence type="ECO:0000313" key="2">
    <source>
        <dbReference type="Proteomes" id="UP001106592"/>
    </source>
</evidence>
<dbReference type="Proteomes" id="UP001106592">
    <property type="component" value="Unassembled WGS sequence"/>
</dbReference>
<name>A0A9Q2XL77_9PSED</name>
<proteinExistence type="predicted"/>
<keyword evidence="2" id="KW-1185">Reference proteome</keyword>
<evidence type="ECO:0000313" key="1">
    <source>
        <dbReference type="EMBL" id="MBV6289096.1"/>
    </source>
</evidence>
<evidence type="ECO:0008006" key="3">
    <source>
        <dbReference type="Google" id="ProtNLM"/>
    </source>
</evidence>
<dbReference type="EMBL" id="JAHTBI010000071">
    <property type="protein sequence ID" value="MBV6289096.1"/>
    <property type="molecule type" value="Genomic_DNA"/>
</dbReference>
<reference evidence="1" key="1">
    <citation type="journal article" date="2022" name="Int. J. Syst. Evol. Microbiol.">
        <title>Pseudomonas aegrilactucae sp. nov. and Pseudomonas morbosilactucae sp. nov., pathogens causing bacterial rot of lettuce in Japan.</title>
        <authorList>
            <person name="Sawada H."/>
            <person name="Fujikawa T."/>
            <person name="Satou M."/>
        </authorList>
    </citation>
    <scope>NUCLEOTIDE SEQUENCE</scope>
    <source>
        <strain evidence="1">MAFF 301350</strain>
    </source>
</reference>